<evidence type="ECO:0000259" key="7">
    <source>
        <dbReference type="PROSITE" id="PS50110"/>
    </source>
</evidence>
<dbReference type="PROSITE" id="PS50043">
    <property type="entry name" value="HTH_LUXR_2"/>
    <property type="match status" value="1"/>
</dbReference>
<evidence type="ECO:0000313" key="9">
    <source>
        <dbReference type="Proteomes" id="UP000199708"/>
    </source>
</evidence>
<dbReference type="AlphaFoldDB" id="A0A1G7QSM7"/>
<feature type="modified residue" description="4-aspartylphosphate" evidence="5">
    <location>
        <position position="58"/>
    </location>
</feature>
<dbReference type="Proteomes" id="UP000199708">
    <property type="component" value="Unassembled WGS sequence"/>
</dbReference>
<dbReference type="STRING" id="120956.SAMN05421791_102203"/>
<keyword evidence="1 5" id="KW-0597">Phosphoprotein</keyword>
<dbReference type="SUPFAM" id="SSF46894">
    <property type="entry name" value="C-terminal effector domain of the bipartite response regulators"/>
    <property type="match status" value="1"/>
</dbReference>
<dbReference type="Pfam" id="PF00072">
    <property type="entry name" value="Response_reg"/>
    <property type="match status" value="1"/>
</dbReference>
<evidence type="ECO:0000256" key="3">
    <source>
        <dbReference type="ARBA" id="ARBA00023125"/>
    </source>
</evidence>
<keyword evidence="2" id="KW-0805">Transcription regulation</keyword>
<evidence type="ECO:0000256" key="4">
    <source>
        <dbReference type="ARBA" id="ARBA00023163"/>
    </source>
</evidence>
<dbReference type="InterPro" id="IPR011006">
    <property type="entry name" value="CheY-like_superfamily"/>
</dbReference>
<feature type="domain" description="HTH luxR-type" evidence="6">
    <location>
        <begin position="145"/>
        <end position="210"/>
    </location>
</feature>
<feature type="domain" description="Response regulatory" evidence="7">
    <location>
        <begin position="2"/>
        <end position="123"/>
    </location>
</feature>
<organism evidence="8 9">
    <name type="scientific">Facklamia miroungae</name>
    <dbReference type="NCBI Taxonomy" id="120956"/>
    <lineage>
        <taxon>Bacteria</taxon>
        <taxon>Bacillati</taxon>
        <taxon>Bacillota</taxon>
        <taxon>Bacilli</taxon>
        <taxon>Lactobacillales</taxon>
        <taxon>Aerococcaceae</taxon>
        <taxon>Facklamia</taxon>
    </lineage>
</organism>
<evidence type="ECO:0000256" key="1">
    <source>
        <dbReference type="ARBA" id="ARBA00022553"/>
    </source>
</evidence>
<dbReference type="GO" id="GO:0006355">
    <property type="term" value="P:regulation of DNA-templated transcription"/>
    <property type="evidence" value="ECO:0007669"/>
    <property type="project" value="InterPro"/>
</dbReference>
<dbReference type="SUPFAM" id="SSF52172">
    <property type="entry name" value="CheY-like"/>
    <property type="match status" value="1"/>
</dbReference>
<dbReference type="InterPro" id="IPR058245">
    <property type="entry name" value="NreC/VraR/RcsB-like_REC"/>
</dbReference>
<dbReference type="InterPro" id="IPR001789">
    <property type="entry name" value="Sig_transdc_resp-reg_receiver"/>
</dbReference>
<dbReference type="GO" id="GO:0003677">
    <property type="term" value="F:DNA binding"/>
    <property type="evidence" value="ECO:0007669"/>
    <property type="project" value="UniProtKB-KW"/>
</dbReference>
<gene>
    <name evidence="8" type="ORF">SAMN05421791_102203</name>
</gene>
<dbReference type="GO" id="GO:0000160">
    <property type="term" value="P:phosphorelay signal transduction system"/>
    <property type="evidence" value="ECO:0007669"/>
    <property type="project" value="InterPro"/>
</dbReference>
<dbReference type="CDD" id="cd17535">
    <property type="entry name" value="REC_NarL-like"/>
    <property type="match status" value="1"/>
</dbReference>
<proteinExistence type="predicted"/>
<dbReference type="Pfam" id="PF00196">
    <property type="entry name" value="GerE"/>
    <property type="match status" value="1"/>
</dbReference>
<dbReference type="CDD" id="cd06170">
    <property type="entry name" value="LuxR_C_like"/>
    <property type="match status" value="1"/>
</dbReference>
<keyword evidence="9" id="KW-1185">Reference proteome</keyword>
<name>A0A1G7QSM7_9LACT</name>
<protein>
    <submittedName>
        <fullName evidence="8">DNA-binding response regulator, NarL/FixJ family, contains REC and HTH domains</fullName>
    </submittedName>
</protein>
<accession>A0A1G7QSM7</accession>
<keyword evidence="4" id="KW-0804">Transcription</keyword>
<dbReference type="InterPro" id="IPR000792">
    <property type="entry name" value="Tscrpt_reg_LuxR_C"/>
</dbReference>
<dbReference type="SMART" id="SM00421">
    <property type="entry name" value="HTH_LUXR"/>
    <property type="match status" value="1"/>
</dbReference>
<dbReference type="RefSeq" id="WP_090289285.1">
    <property type="nucleotide sequence ID" value="NZ_FNCK01000002.1"/>
</dbReference>
<dbReference type="PANTHER" id="PTHR43214">
    <property type="entry name" value="TWO-COMPONENT RESPONSE REGULATOR"/>
    <property type="match status" value="1"/>
</dbReference>
<dbReference type="PROSITE" id="PS50110">
    <property type="entry name" value="RESPONSE_REGULATORY"/>
    <property type="match status" value="1"/>
</dbReference>
<evidence type="ECO:0000256" key="2">
    <source>
        <dbReference type="ARBA" id="ARBA00023015"/>
    </source>
</evidence>
<dbReference type="EMBL" id="FNCK01000002">
    <property type="protein sequence ID" value="SDG01493.1"/>
    <property type="molecule type" value="Genomic_DNA"/>
</dbReference>
<dbReference type="PANTHER" id="PTHR43214:SF43">
    <property type="entry name" value="TWO-COMPONENT RESPONSE REGULATOR"/>
    <property type="match status" value="1"/>
</dbReference>
<dbReference type="OrthoDB" id="9780153at2"/>
<keyword evidence="3 8" id="KW-0238">DNA-binding</keyword>
<dbReference type="Gene3D" id="3.40.50.2300">
    <property type="match status" value="1"/>
</dbReference>
<dbReference type="InterPro" id="IPR039420">
    <property type="entry name" value="WalR-like"/>
</dbReference>
<reference evidence="8 9" key="1">
    <citation type="submission" date="2016-10" db="EMBL/GenBank/DDBJ databases">
        <authorList>
            <person name="de Groot N.N."/>
        </authorList>
    </citation>
    <scope>NUCLEOTIDE SEQUENCE [LARGE SCALE GENOMIC DNA]</scope>
    <source>
        <strain evidence="8 9">ATCC BAA-466</strain>
    </source>
</reference>
<dbReference type="InterPro" id="IPR016032">
    <property type="entry name" value="Sig_transdc_resp-reg_C-effctor"/>
</dbReference>
<sequence>MKLMIVDDDALVTSGLKTIIEMGSKELDDPIKIIAVGHDGQEAINLYNNNEIDIILMDIRMPVMNGLEAGKELLQLDPQVKIIYLTTFQEDEYIIEALRIGSKGYLLKTDYQSLIPAIRAVNNGHRVFGDEIIAKLPQFIDSSPHRSTLDPLTNTENQLVHWLAQGLSNKEIAEKMHFSQGTIRNYLSVILEKLNLRDRTQLVIYYYKHLSE</sequence>
<dbReference type="PRINTS" id="PR00038">
    <property type="entry name" value="HTHLUXR"/>
</dbReference>
<evidence type="ECO:0000313" key="8">
    <source>
        <dbReference type="EMBL" id="SDG01493.1"/>
    </source>
</evidence>
<evidence type="ECO:0000256" key="5">
    <source>
        <dbReference type="PROSITE-ProRule" id="PRU00169"/>
    </source>
</evidence>
<evidence type="ECO:0000259" key="6">
    <source>
        <dbReference type="PROSITE" id="PS50043"/>
    </source>
</evidence>
<dbReference type="SMART" id="SM00448">
    <property type="entry name" value="REC"/>
    <property type="match status" value="1"/>
</dbReference>